<dbReference type="InterPro" id="IPR036291">
    <property type="entry name" value="NAD(P)-bd_dom_sf"/>
</dbReference>
<dbReference type="OrthoDB" id="3233595at2759"/>
<dbReference type="AlphaFoldDB" id="A0A2X0L6J5"/>
<organism evidence="2 3">
    <name type="scientific">Microbotryum saponariae</name>
    <dbReference type="NCBI Taxonomy" id="289078"/>
    <lineage>
        <taxon>Eukaryota</taxon>
        <taxon>Fungi</taxon>
        <taxon>Dikarya</taxon>
        <taxon>Basidiomycota</taxon>
        <taxon>Pucciniomycotina</taxon>
        <taxon>Microbotryomycetes</taxon>
        <taxon>Microbotryales</taxon>
        <taxon>Microbotryaceae</taxon>
        <taxon>Microbotryum</taxon>
    </lineage>
</organism>
<dbReference type="PANTHER" id="PTHR45348:SF5">
    <property type="entry name" value="OXIDOREDUCTASE, PUTATIVE (AFU_ORTHOLOGUE AFUA_8G01420)-RELATED"/>
    <property type="match status" value="1"/>
</dbReference>
<name>A0A2X0L6J5_9BASI</name>
<dbReference type="InterPro" id="IPR011032">
    <property type="entry name" value="GroES-like_sf"/>
</dbReference>
<proteinExistence type="predicted"/>
<dbReference type="GO" id="GO:0016651">
    <property type="term" value="F:oxidoreductase activity, acting on NAD(P)H"/>
    <property type="evidence" value="ECO:0007669"/>
    <property type="project" value="InterPro"/>
</dbReference>
<dbReference type="CDD" id="cd08249">
    <property type="entry name" value="enoyl_reductase_like"/>
    <property type="match status" value="1"/>
</dbReference>
<protein>
    <submittedName>
        <fullName evidence="2">BZ3500_MvSof-1268-A1-R1_Chr1-2g01379 protein</fullName>
    </submittedName>
</protein>
<accession>A0A2X0L6J5</accession>
<dbReference type="Proteomes" id="UP000249723">
    <property type="component" value="Unassembled WGS sequence"/>
</dbReference>
<dbReference type="InterPro" id="IPR020843">
    <property type="entry name" value="ER"/>
</dbReference>
<evidence type="ECO:0000313" key="3">
    <source>
        <dbReference type="Proteomes" id="UP000249723"/>
    </source>
</evidence>
<dbReference type="STRING" id="289078.A0A2X0L6J5"/>
<dbReference type="Pfam" id="PF08240">
    <property type="entry name" value="ADH_N"/>
    <property type="match status" value="1"/>
</dbReference>
<evidence type="ECO:0000313" key="2">
    <source>
        <dbReference type="EMBL" id="SCZ91393.1"/>
    </source>
</evidence>
<dbReference type="SMART" id="SM00829">
    <property type="entry name" value="PKS_ER"/>
    <property type="match status" value="1"/>
</dbReference>
<dbReference type="InterPro" id="IPR013154">
    <property type="entry name" value="ADH-like_N"/>
</dbReference>
<dbReference type="SUPFAM" id="SSF51735">
    <property type="entry name" value="NAD(P)-binding Rossmann-fold domains"/>
    <property type="match status" value="1"/>
</dbReference>
<keyword evidence="3" id="KW-1185">Reference proteome</keyword>
<evidence type="ECO:0000259" key="1">
    <source>
        <dbReference type="SMART" id="SM00829"/>
    </source>
</evidence>
<sequence length="372" mass="40497">MTPKTQKSVWIGKTDRIIKDLPVPSPEKGEVLIKNVAVASNPKDWKLPYYIPDYAAVEGNDVAGYVEQVGEGVTKFKVGDKVAAFTKMRGGDRTGAYQQYSIAPSHTTFHLGLETSFEDGSTLTLAYMTAVVGVYQRLGLPQPGQKKEGSKKEGLLIWGGATTVGYFAIQLAKVRCIDSWVSCWRTDGGRDVDTSTSICQMSGLYVVAVAGSSAPLLSSLGVDEILDYRNKSHEDLVSEIRKAYDGQLHYAFDVVSENGTLEAIAEAFQGRSGAKATYTLTYDNKVLDEIKEKGVETVRTLVGTAHGGDSEALAEEYFDKVGRWVEEGSFKPMKVTIVPGGLGGVKEGLRRLQEGEVRGEKLVYRINETEGL</sequence>
<dbReference type="Gene3D" id="3.90.180.10">
    <property type="entry name" value="Medium-chain alcohol dehydrogenases, catalytic domain"/>
    <property type="match status" value="1"/>
</dbReference>
<dbReference type="SUPFAM" id="SSF50129">
    <property type="entry name" value="GroES-like"/>
    <property type="match status" value="1"/>
</dbReference>
<reference evidence="3" key="1">
    <citation type="submission" date="2016-10" db="EMBL/GenBank/DDBJ databases">
        <authorList>
            <person name="Jeantristanb JTB J.-T."/>
            <person name="Ricardo R."/>
        </authorList>
    </citation>
    <scope>NUCLEOTIDE SEQUENCE [LARGE SCALE GENOMIC DNA]</scope>
</reference>
<dbReference type="EMBL" id="FMWP01000015">
    <property type="protein sequence ID" value="SCZ91393.1"/>
    <property type="molecule type" value="Genomic_DNA"/>
</dbReference>
<gene>
    <name evidence="2" type="ORF">BZ3500_MVSOF-1268-A1-R1_CHR1-2G01379</name>
</gene>
<dbReference type="Gene3D" id="3.40.50.720">
    <property type="entry name" value="NAD(P)-binding Rossmann-like Domain"/>
    <property type="match status" value="1"/>
</dbReference>
<dbReference type="PANTHER" id="PTHR45348">
    <property type="entry name" value="HYPOTHETICAL OXIDOREDUCTASE (EUROFUNG)"/>
    <property type="match status" value="1"/>
</dbReference>
<feature type="domain" description="Enoyl reductase (ER)" evidence="1">
    <location>
        <begin position="16"/>
        <end position="363"/>
    </location>
</feature>
<dbReference type="InterPro" id="IPR047122">
    <property type="entry name" value="Trans-enoyl_RdTase-like"/>
</dbReference>